<sequence>MNKRKLYLLNSLIILLFCSCISKKRQIVSRSHLNQIIADYYYDNKEITLNQKEMIIKEFSELVSIENLQDNTKFKGANGMYSISLNITHTTGSLLVLCNNKNYIYMIKPNMITKLRRNDCDGTIEISNENNLTMKLKKIEEDNAIIKSKNLLPSIQ</sequence>
<gene>
    <name evidence="1" type="ORF">BBI01_09160</name>
</gene>
<accession>A0A1B8ZL23</accession>
<evidence type="ECO:0000313" key="2">
    <source>
        <dbReference type="Proteomes" id="UP000092651"/>
    </source>
</evidence>
<comment type="caution">
    <text evidence="1">The sequence shown here is derived from an EMBL/GenBank/DDBJ whole genome shotgun (WGS) entry which is preliminary data.</text>
</comment>
<dbReference type="RefSeq" id="WP_065394519.1">
    <property type="nucleotide sequence ID" value="NZ_MAYH01000023.1"/>
</dbReference>
<evidence type="ECO:0008006" key="3">
    <source>
        <dbReference type="Google" id="ProtNLM"/>
    </source>
</evidence>
<dbReference type="EMBL" id="MAYH01000023">
    <property type="protein sequence ID" value="OCA72295.1"/>
    <property type="molecule type" value="Genomic_DNA"/>
</dbReference>
<evidence type="ECO:0000313" key="1">
    <source>
        <dbReference type="EMBL" id="OCA72295.1"/>
    </source>
</evidence>
<name>A0A1B8ZL23_9FLAO</name>
<dbReference type="AlphaFoldDB" id="A0A1B8ZL23"/>
<reference evidence="1 2" key="1">
    <citation type="submission" date="2016-07" db="EMBL/GenBank/DDBJ databases">
        <authorList>
            <person name="Jeong J.-J."/>
            <person name="Kim D.W."/>
            <person name="Sang M.K."/>
            <person name="Choi I.-G."/>
            <person name="Kim K.D."/>
        </authorList>
    </citation>
    <scope>NUCLEOTIDE SEQUENCE [LARGE SCALE GENOMIC DNA]</scope>
    <source>
        <strain evidence="1 2">UTM-3</strain>
    </source>
</reference>
<keyword evidence="2" id="KW-1185">Reference proteome</keyword>
<proteinExistence type="predicted"/>
<dbReference type="Proteomes" id="UP000092651">
    <property type="component" value="Unassembled WGS sequence"/>
</dbReference>
<dbReference type="PROSITE" id="PS51257">
    <property type="entry name" value="PROKAR_LIPOPROTEIN"/>
    <property type="match status" value="1"/>
</dbReference>
<organism evidence="1 2">
    <name type="scientific">Chryseobacterium artocarpi</name>
    <dbReference type="NCBI Taxonomy" id="1414727"/>
    <lineage>
        <taxon>Bacteria</taxon>
        <taxon>Pseudomonadati</taxon>
        <taxon>Bacteroidota</taxon>
        <taxon>Flavobacteriia</taxon>
        <taxon>Flavobacteriales</taxon>
        <taxon>Weeksellaceae</taxon>
        <taxon>Chryseobacterium group</taxon>
        <taxon>Chryseobacterium</taxon>
    </lineage>
</organism>
<protein>
    <recommendedName>
        <fullName evidence="3">Lipoprotein</fullName>
    </recommendedName>
</protein>